<evidence type="ECO:0000313" key="1">
    <source>
        <dbReference type="EMBL" id="KAJ2996949.1"/>
    </source>
</evidence>
<accession>A0ACC1PNZ6</accession>
<name>A0ACC1PNZ6_9PEZI</name>
<dbReference type="Proteomes" id="UP001143856">
    <property type="component" value="Unassembled WGS sequence"/>
</dbReference>
<sequence length="577" mass="65598">MNSQMSQVGLRVAAPQLKRIVSNVEVERKFNPGPGFASLFSINGWVKPQARYRDSDSNQGGSSFTALRQPEELIRDTYYDTHDGQLSKLGLWVRRRYIHVTLLGLKRDQDNQAAYEHVSSPTEDSCKEAHWNAKLRLGGNLNNTQFAEFDGKKNVSDEVLRITSKMTTLEDLQVVSDLQTRRTSWEVTQLKDGVKPSAKMTIVMDKVTEAGASEDESSESAFTHTVGEVELFQELVTEDMDDAGHEVHRKEVAAQRMEELEEFMLANPGLFATTPKPVGKLTAYDLWVEPAMADSVDRVFVHALNTVKKIPKTGASRPPPGDRLRLYGLYKQAMEGDVDGVMERPRSGSGINDDELQREKDKWDAWNSQSGLSRTEAKRRYVEALIDTMHRYANTPDALELVAELEFVWNQIKSNSPSSSNSSPKGRSSFNHPRPLKNTSSETEEPMRILRPMSEADTAEHQYRDKQGDEDEGDYINKGDRWSRKVEGALVRLSAEVAALREQITTGREWRAKKERRIPAQIGWGFWLVAKHFAIDICILAVLLIWMRRRKDRRLEDHVRAILRVAREYVSKVLPSR</sequence>
<dbReference type="EMBL" id="JAPDGR010000075">
    <property type="protein sequence ID" value="KAJ2996949.1"/>
    <property type="molecule type" value="Genomic_DNA"/>
</dbReference>
<gene>
    <name evidence="1" type="ORF">NUW58_g801</name>
</gene>
<proteinExistence type="predicted"/>
<keyword evidence="2" id="KW-1185">Reference proteome</keyword>
<evidence type="ECO:0000313" key="2">
    <source>
        <dbReference type="Proteomes" id="UP001143856"/>
    </source>
</evidence>
<reference evidence="1" key="1">
    <citation type="submission" date="2022-10" db="EMBL/GenBank/DDBJ databases">
        <title>Genome Sequence of Xylaria curta.</title>
        <authorList>
            <person name="Buettner E."/>
        </authorList>
    </citation>
    <scope>NUCLEOTIDE SEQUENCE</scope>
    <source>
        <strain evidence="1">Babe10</strain>
    </source>
</reference>
<protein>
    <submittedName>
        <fullName evidence="1">Uncharacterized protein</fullName>
    </submittedName>
</protein>
<comment type="caution">
    <text evidence="1">The sequence shown here is derived from an EMBL/GenBank/DDBJ whole genome shotgun (WGS) entry which is preliminary data.</text>
</comment>
<organism evidence="1 2">
    <name type="scientific">Xylaria curta</name>
    <dbReference type="NCBI Taxonomy" id="42375"/>
    <lineage>
        <taxon>Eukaryota</taxon>
        <taxon>Fungi</taxon>
        <taxon>Dikarya</taxon>
        <taxon>Ascomycota</taxon>
        <taxon>Pezizomycotina</taxon>
        <taxon>Sordariomycetes</taxon>
        <taxon>Xylariomycetidae</taxon>
        <taxon>Xylariales</taxon>
        <taxon>Xylariaceae</taxon>
        <taxon>Xylaria</taxon>
    </lineage>
</organism>